<dbReference type="GO" id="GO:0051118">
    <property type="term" value="F:glucan endo-1,3-alpha-glucosidase activity"/>
    <property type="evidence" value="ECO:0007669"/>
    <property type="project" value="InterPro"/>
</dbReference>
<gene>
    <name evidence="1" type="ORF">LshimejAT787_1900690</name>
</gene>
<sequence length="565" mass="62853">MNSARRRLFNVPPASHCILQSAPCCAEVSLLANFLYVTLAVRRRLSLSRRPSLRSLAYKKARTSVLRWHYPPCLTSSLLARIQNRKRAMQKAAKLLWLLACFPPLSSAAGYPRNIETSDAAKYHAATSSASHKNVTSASAMNINLEKRGGTKYVFMHHIVGSESGSRNCIVQGLIFSWRLRCTDTFPYTQADWADDLRQIQAKGVDALALNMGAQGWQRKQVASAYAAAAQLGANLKLFLSFDFTAMACDLNDLVGRVNDFAGHPNQFRVDGKVMVSSFSGDCLGNAGWASLKAQTNAYLMPFIWGLEGRFSEWSSLDSWYCWGCAWPSGNADKTTGDDEYYLSQLGPRYTTTVSPWMFTHYDYKNWYQRGDDWLLLARWEQLIAMRDRLTFVELVSWNDYGESHYMGPVKGAQPDGTTWTAGFPHTAWYDLCEYYITVFKTGSYPTITQDVIYYWARPHPAGATASSDGLGKPQGWDWTPDTLWAVVFAASPSTVTLTVGSSTQTFSDVPAGVTKLQIPLAPGQITVKMVRNGATVIEQTPADYTYGINPVTYNYNAYVGAARA</sequence>
<keyword evidence="1" id="KW-0378">Hydrolase</keyword>
<keyword evidence="2" id="KW-1185">Reference proteome</keyword>
<protein>
    <submittedName>
        <fullName evidence="1">Glycosyl hydrolase family 71</fullName>
    </submittedName>
</protein>
<reference evidence="1" key="1">
    <citation type="submission" date="2022-07" db="EMBL/GenBank/DDBJ databases">
        <title>The genome of Lyophyllum shimeji provides insight into the initial evolution of ectomycorrhizal fungal genome.</title>
        <authorList>
            <person name="Kobayashi Y."/>
            <person name="Shibata T."/>
            <person name="Hirakawa H."/>
            <person name="Shigenobu S."/>
            <person name="Nishiyama T."/>
            <person name="Yamada A."/>
            <person name="Hasebe M."/>
            <person name="Kawaguchi M."/>
        </authorList>
    </citation>
    <scope>NUCLEOTIDE SEQUENCE</scope>
    <source>
        <strain evidence="1">AT787</strain>
    </source>
</reference>
<dbReference type="AlphaFoldDB" id="A0A9P3Q0F7"/>
<dbReference type="Gene3D" id="3.20.20.80">
    <property type="entry name" value="Glycosidases"/>
    <property type="match status" value="1"/>
</dbReference>
<name>A0A9P3Q0F7_LYOSH</name>
<evidence type="ECO:0000313" key="1">
    <source>
        <dbReference type="EMBL" id="GLB44991.1"/>
    </source>
</evidence>
<dbReference type="EMBL" id="BRPK01000019">
    <property type="protein sequence ID" value="GLB44991.1"/>
    <property type="molecule type" value="Genomic_DNA"/>
</dbReference>
<dbReference type="Pfam" id="PF03659">
    <property type="entry name" value="Glyco_hydro_71"/>
    <property type="match status" value="1"/>
</dbReference>
<dbReference type="InterPro" id="IPR005197">
    <property type="entry name" value="Glyco_hydro_71"/>
</dbReference>
<dbReference type="CDD" id="cd11577">
    <property type="entry name" value="GH71"/>
    <property type="match status" value="1"/>
</dbReference>
<dbReference type="OrthoDB" id="3257981at2759"/>
<accession>A0A9P3Q0F7</accession>
<comment type="caution">
    <text evidence="1">The sequence shown here is derived from an EMBL/GenBank/DDBJ whole genome shotgun (WGS) entry which is preliminary data.</text>
</comment>
<proteinExistence type="predicted"/>
<evidence type="ECO:0000313" key="2">
    <source>
        <dbReference type="Proteomes" id="UP001063166"/>
    </source>
</evidence>
<organism evidence="1 2">
    <name type="scientific">Lyophyllum shimeji</name>
    <name type="common">Hon-shimeji</name>
    <name type="synonym">Tricholoma shimeji</name>
    <dbReference type="NCBI Taxonomy" id="47721"/>
    <lineage>
        <taxon>Eukaryota</taxon>
        <taxon>Fungi</taxon>
        <taxon>Dikarya</taxon>
        <taxon>Basidiomycota</taxon>
        <taxon>Agaricomycotina</taxon>
        <taxon>Agaricomycetes</taxon>
        <taxon>Agaricomycetidae</taxon>
        <taxon>Agaricales</taxon>
        <taxon>Tricholomatineae</taxon>
        <taxon>Lyophyllaceae</taxon>
        <taxon>Lyophyllum</taxon>
    </lineage>
</organism>
<dbReference type="Proteomes" id="UP001063166">
    <property type="component" value="Unassembled WGS sequence"/>
</dbReference>